<dbReference type="InterPro" id="IPR005860">
    <property type="entry name" value="CobD"/>
</dbReference>
<reference evidence="11 12" key="1">
    <citation type="submission" date="2022-03" db="EMBL/GenBank/DDBJ databases">
        <title>Complete genome analysis of Roseomonas KG 17.1 : a prolific producer of plant growth promoters.</title>
        <authorList>
            <person name="Saadouli I."/>
            <person name="Najjari A."/>
            <person name="Mosbah A."/>
            <person name="Ouzari H.I."/>
        </authorList>
    </citation>
    <scope>NUCLEOTIDE SEQUENCE [LARGE SCALE GENOMIC DNA]</scope>
    <source>
        <strain evidence="11 12">KG17-1</strain>
    </source>
</reference>
<evidence type="ECO:0000256" key="7">
    <source>
        <dbReference type="ARBA" id="ARBA00023239"/>
    </source>
</evidence>
<evidence type="ECO:0000256" key="1">
    <source>
        <dbReference type="ARBA" id="ARBA00001933"/>
    </source>
</evidence>
<comment type="function">
    <text evidence="2">Decarboxylates L-threonine-O-3-phosphate to yield (R)-1-amino-2-propanol O-2-phosphate, the precursor for the linkage between the nucleotide loop and the corrin ring in cobalamin.</text>
</comment>
<dbReference type="InterPro" id="IPR015421">
    <property type="entry name" value="PyrdxlP-dep_Trfase_major"/>
</dbReference>
<comment type="cofactor">
    <cofactor evidence="1">
        <name>pyridoxal 5'-phosphate</name>
        <dbReference type="ChEBI" id="CHEBI:597326"/>
    </cofactor>
</comment>
<feature type="domain" description="Aminotransferase class I/classII large" evidence="10">
    <location>
        <begin position="48"/>
        <end position="315"/>
    </location>
</feature>
<dbReference type="PANTHER" id="PTHR42885:SF1">
    <property type="entry name" value="THREONINE-PHOSPHATE DECARBOXYLASE"/>
    <property type="match status" value="1"/>
</dbReference>
<dbReference type="NCBIfam" id="TIGR01140">
    <property type="entry name" value="L_thr_O3P_dcar"/>
    <property type="match status" value="1"/>
</dbReference>
<comment type="caution">
    <text evidence="11">The sequence shown here is derived from an EMBL/GenBank/DDBJ whole genome shotgun (WGS) entry which is preliminary data.</text>
</comment>
<accession>A0ABS9WCT1</accession>
<evidence type="ECO:0000256" key="9">
    <source>
        <dbReference type="ARBA" id="ARBA00048531"/>
    </source>
</evidence>
<dbReference type="CDD" id="cd00609">
    <property type="entry name" value="AAT_like"/>
    <property type="match status" value="1"/>
</dbReference>
<sequence length="331" mass="34407">MRAAGLEHGGRLGAARRRFPGAPEPFLDLSTGINPVPWPLPPLPPDSVTRLPEPDQEAALLRAAASAYGVADPAMVAAAPGTQILIQLIPRLFPQQALAVLGPTYAEHAACWRAAGTAVREVAHPDELFGAPAALLCNPNNPDGRRHDPAALRRLADRMAERGGLLVVDEAFADLEPEPLSAAGYLPHPALLILRSFGKSYGLAGLRLGFALAAPDRAAAIRAALGPWAVSGPAIAAGRAALSDAAWRAAAAARLARDAARLDAALGAAGLAVRGGTLLFRLAEGAAAAWHDSLGRAGILTRPFAAQPRWLRFGLPGDAAGWKRLEVALRI</sequence>
<dbReference type="GO" id="GO:0048472">
    <property type="term" value="F:threonine-phosphate decarboxylase activity"/>
    <property type="evidence" value="ECO:0007669"/>
    <property type="project" value="UniProtKB-EC"/>
</dbReference>
<evidence type="ECO:0000259" key="10">
    <source>
        <dbReference type="Pfam" id="PF00155"/>
    </source>
</evidence>
<comment type="catalytic activity">
    <reaction evidence="9">
        <text>O-phospho-L-threonine + H(+) = (R)-1-aminopropan-2-yl phosphate + CO2</text>
        <dbReference type="Rhea" id="RHEA:11492"/>
        <dbReference type="ChEBI" id="CHEBI:15378"/>
        <dbReference type="ChEBI" id="CHEBI:16526"/>
        <dbReference type="ChEBI" id="CHEBI:58563"/>
        <dbReference type="ChEBI" id="CHEBI:58675"/>
        <dbReference type="EC" id="4.1.1.81"/>
    </reaction>
</comment>
<evidence type="ECO:0000256" key="4">
    <source>
        <dbReference type="ARBA" id="ARBA00012285"/>
    </source>
</evidence>
<dbReference type="SUPFAM" id="SSF53383">
    <property type="entry name" value="PLP-dependent transferases"/>
    <property type="match status" value="1"/>
</dbReference>
<dbReference type="InterPro" id="IPR004838">
    <property type="entry name" value="NHTrfase_class1_PyrdxlP-BS"/>
</dbReference>
<evidence type="ECO:0000256" key="3">
    <source>
        <dbReference type="ARBA" id="ARBA00004953"/>
    </source>
</evidence>
<evidence type="ECO:0000313" key="11">
    <source>
        <dbReference type="EMBL" id="MCI0757046.1"/>
    </source>
</evidence>
<organism evidence="11 12">
    <name type="scientific">Teichococcus vastitatis</name>
    <dbReference type="NCBI Taxonomy" id="2307076"/>
    <lineage>
        <taxon>Bacteria</taxon>
        <taxon>Pseudomonadati</taxon>
        <taxon>Pseudomonadota</taxon>
        <taxon>Alphaproteobacteria</taxon>
        <taxon>Acetobacterales</taxon>
        <taxon>Roseomonadaceae</taxon>
        <taxon>Roseomonas</taxon>
    </lineage>
</organism>
<dbReference type="Gene3D" id="3.40.640.10">
    <property type="entry name" value="Type I PLP-dependent aspartate aminotransferase-like (Major domain)"/>
    <property type="match status" value="1"/>
</dbReference>
<name>A0ABS9WCT1_9PROT</name>
<dbReference type="InterPro" id="IPR015424">
    <property type="entry name" value="PyrdxlP-dep_Trfase"/>
</dbReference>
<evidence type="ECO:0000313" key="12">
    <source>
        <dbReference type="Proteomes" id="UP001201985"/>
    </source>
</evidence>
<dbReference type="EC" id="4.1.1.81" evidence="4"/>
<evidence type="ECO:0000256" key="2">
    <source>
        <dbReference type="ARBA" id="ARBA00003444"/>
    </source>
</evidence>
<evidence type="ECO:0000256" key="6">
    <source>
        <dbReference type="ARBA" id="ARBA00022898"/>
    </source>
</evidence>
<dbReference type="PROSITE" id="PS00105">
    <property type="entry name" value="AA_TRANSFER_CLASS_1"/>
    <property type="match status" value="1"/>
</dbReference>
<evidence type="ECO:0000256" key="5">
    <source>
        <dbReference type="ARBA" id="ARBA00022573"/>
    </source>
</evidence>
<protein>
    <recommendedName>
        <fullName evidence="4">threonine-phosphate decarboxylase</fullName>
        <ecNumber evidence="4">4.1.1.81</ecNumber>
    </recommendedName>
    <alternativeName>
        <fullName evidence="8">L-threonine-O-3-phosphate decarboxylase</fullName>
    </alternativeName>
</protein>
<dbReference type="EMBL" id="JALBUU010000125">
    <property type="protein sequence ID" value="MCI0757046.1"/>
    <property type="molecule type" value="Genomic_DNA"/>
</dbReference>
<dbReference type="Pfam" id="PF00155">
    <property type="entry name" value="Aminotran_1_2"/>
    <property type="match status" value="1"/>
</dbReference>
<dbReference type="Proteomes" id="UP001201985">
    <property type="component" value="Unassembled WGS sequence"/>
</dbReference>
<keyword evidence="6" id="KW-0663">Pyridoxal phosphate</keyword>
<evidence type="ECO:0000256" key="8">
    <source>
        <dbReference type="ARBA" id="ARBA00029996"/>
    </source>
</evidence>
<keyword evidence="5" id="KW-0169">Cobalamin biosynthesis</keyword>
<dbReference type="Gene3D" id="3.90.1150.10">
    <property type="entry name" value="Aspartate Aminotransferase, domain 1"/>
    <property type="match status" value="1"/>
</dbReference>
<keyword evidence="12" id="KW-1185">Reference proteome</keyword>
<dbReference type="RefSeq" id="WP_120010472.1">
    <property type="nucleotide sequence ID" value="NZ_JALBUU010000125.1"/>
</dbReference>
<dbReference type="PANTHER" id="PTHR42885">
    <property type="entry name" value="HISTIDINOL-PHOSPHATE AMINOTRANSFERASE-RELATED"/>
    <property type="match status" value="1"/>
</dbReference>
<comment type="pathway">
    <text evidence="3">Cofactor biosynthesis; adenosylcobalamin biosynthesis.</text>
</comment>
<dbReference type="InterPro" id="IPR015422">
    <property type="entry name" value="PyrdxlP-dep_Trfase_small"/>
</dbReference>
<gene>
    <name evidence="11" type="primary">cobD</name>
    <name evidence="11" type="ORF">MON41_25760</name>
</gene>
<keyword evidence="7 11" id="KW-0456">Lyase</keyword>
<dbReference type="InterPro" id="IPR004839">
    <property type="entry name" value="Aminotransferase_I/II_large"/>
</dbReference>
<proteinExistence type="predicted"/>